<reference evidence="4" key="1">
    <citation type="journal article" date="2018" name="Genome Biol. Evol.">
        <title>Conotoxin diversity in Chelyconus ermineus (Born, 1778) and the convergent origin of piscivory in the Atlantic and Indo-Pacific cones.</title>
        <authorList>
            <person name="Abalde S."/>
            <person name="Tenorio M.J."/>
            <person name="Afonso C.M."/>
            <person name="Zardoya R."/>
        </authorList>
    </citation>
    <scope>NUCLEOTIDE SEQUENCE</scope>
    <source>
        <strain evidence="4">Cerm_108</strain>
    </source>
</reference>
<keyword evidence="2" id="KW-0964">Secreted</keyword>
<evidence type="ECO:0000256" key="3">
    <source>
        <dbReference type="SAM" id="SignalP"/>
    </source>
</evidence>
<dbReference type="AlphaFoldDB" id="A0A346CIP6"/>
<evidence type="ECO:0000313" key="4">
    <source>
        <dbReference type="EMBL" id="AXL95445.1"/>
    </source>
</evidence>
<feature type="chain" id="PRO_5016955828" evidence="3">
    <location>
        <begin position="20"/>
        <end position="75"/>
    </location>
</feature>
<evidence type="ECO:0000256" key="1">
    <source>
        <dbReference type="ARBA" id="ARBA00004613"/>
    </source>
</evidence>
<sequence length="75" mass="7940">MLSLPVFIILLLLVSSAAPNPLETRIQSDLIRAALEDADMKTEKGVLSGLLANLGPISELASTFCCALIPKCCPE</sequence>
<dbReference type="EMBL" id="MH360396">
    <property type="protein sequence ID" value="AXL95445.1"/>
    <property type="molecule type" value="mRNA"/>
</dbReference>
<organism evidence="4">
    <name type="scientific">Conus ermineus</name>
    <name type="common">Agate cone</name>
    <name type="synonym">Chelyconus ermineus</name>
    <dbReference type="NCBI Taxonomy" id="55423"/>
    <lineage>
        <taxon>Eukaryota</taxon>
        <taxon>Metazoa</taxon>
        <taxon>Spiralia</taxon>
        <taxon>Lophotrochozoa</taxon>
        <taxon>Mollusca</taxon>
        <taxon>Gastropoda</taxon>
        <taxon>Caenogastropoda</taxon>
        <taxon>Neogastropoda</taxon>
        <taxon>Conoidea</taxon>
        <taxon>Conidae</taxon>
        <taxon>Conus</taxon>
        <taxon>Chelyconus</taxon>
    </lineage>
</organism>
<accession>A0A346CIP6</accession>
<dbReference type="InterPro" id="IPR004214">
    <property type="entry name" value="Conotoxin"/>
</dbReference>
<dbReference type="GO" id="GO:0008200">
    <property type="term" value="F:ion channel inhibitor activity"/>
    <property type="evidence" value="ECO:0007669"/>
    <property type="project" value="InterPro"/>
</dbReference>
<protein>
    <submittedName>
        <fullName evidence="4">Conotoxin superfamily T</fullName>
    </submittedName>
</protein>
<keyword evidence="3" id="KW-0732">Signal</keyword>
<evidence type="ECO:0000256" key="2">
    <source>
        <dbReference type="ARBA" id="ARBA00022525"/>
    </source>
</evidence>
<comment type="subcellular location">
    <subcellularLocation>
        <location evidence="1">Secreted</location>
    </subcellularLocation>
</comment>
<dbReference type="Pfam" id="PF02950">
    <property type="entry name" value="Conotoxin"/>
    <property type="match status" value="1"/>
</dbReference>
<proteinExistence type="evidence at transcript level"/>
<name>A0A346CIP6_CONER</name>
<feature type="signal peptide" evidence="3">
    <location>
        <begin position="1"/>
        <end position="19"/>
    </location>
</feature>
<dbReference type="GO" id="GO:0005576">
    <property type="term" value="C:extracellular region"/>
    <property type="evidence" value="ECO:0007669"/>
    <property type="project" value="UniProtKB-SubCell"/>
</dbReference>